<dbReference type="PROSITE" id="PS50006">
    <property type="entry name" value="FHA_DOMAIN"/>
    <property type="match status" value="1"/>
</dbReference>
<dbReference type="InterPro" id="IPR000253">
    <property type="entry name" value="FHA_dom"/>
</dbReference>
<protein>
    <recommendedName>
        <fullName evidence="1">FHA domain-containing protein</fullName>
    </recommendedName>
</protein>
<reference evidence="2 3" key="1">
    <citation type="submission" date="2019-02" db="EMBL/GenBank/DDBJ databases">
        <title>Genome sequencing of the rare red list fungi Dentipellis fragilis.</title>
        <authorList>
            <person name="Buettner E."/>
            <person name="Kellner H."/>
        </authorList>
    </citation>
    <scope>NUCLEOTIDE SEQUENCE [LARGE SCALE GENOMIC DNA]</scope>
    <source>
        <strain evidence="2 3">DSM 105465</strain>
    </source>
</reference>
<keyword evidence="3" id="KW-1185">Reference proteome</keyword>
<dbReference type="Gene3D" id="2.60.200.20">
    <property type="match status" value="1"/>
</dbReference>
<name>A0A4Y9YT46_9AGAM</name>
<dbReference type="Pfam" id="PF00498">
    <property type="entry name" value="FHA"/>
    <property type="match status" value="1"/>
</dbReference>
<feature type="domain" description="FHA" evidence="1">
    <location>
        <begin position="35"/>
        <end position="91"/>
    </location>
</feature>
<proteinExistence type="predicted"/>
<evidence type="ECO:0000259" key="1">
    <source>
        <dbReference type="PROSITE" id="PS50006"/>
    </source>
</evidence>
<dbReference type="InterPro" id="IPR008984">
    <property type="entry name" value="SMAD_FHA_dom_sf"/>
</dbReference>
<dbReference type="EMBL" id="SEOQ01000332">
    <property type="protein sequence ID" value="TFY65545.1"/>
    <property type="molecule type" value="Genomic_DNA"/>
</dbReference>
<dbReference type="STRING" id="205917.A0A4Y9YT46"/>
<accession>A0A4Y9YT46</accession>
<dbReference type="SUPFAM" id="SSF49879">
    <property type="entry name" value="SMAD/FHA domain"/>
    <property type="match status" value="1"/>
</dbReference>
<gene>
    <name evidence="2" type="ORF">EVG20_g5542</name>
</gene>
<dbReference type="PANTHER" id="PTHR15715">
    <property type="entry name" value="CENTROSOMAL PROTEIN OF 170 KDA"/>
    <property type="match status" value="1"/>
</dbReference>
<dbReference type="Proteomes" id="UP000298327">
    <property type="component" value="Unassembled WGS sequence"/>
</dbReference>
<dbReference type="InterPro" id="IPR051176">
    <property type="entry name" value="Cent_Immune-Sig_Mod"/>
</dbReference>
<comment type="caution">
    <text evidence="2">The sequence shown here is derived from an EMBL/GenBank/DDBJ whole genome shotgun (WGS) entry which is preliminary data.</text>
</comment>
<dbReference type="AlphaFoldDB" id="A0A4Y9YT46"/>
<organism evidence="2 3">
    <name type="scientific">Dentipellis fragilis</name>
    <dbReference type="NCBI Taxonomy" id="205917"/>
    <lineage>
        <taxon>Eukaryota</taxon>
        <taxon>Fungi</taxon>
        <taxon>Dikarya</taxon>
        <taxon>Basidiomycota</taxon>
        <taxon>Agaricomycotina</taxon>
        <taxon>Agaricomycetes</taxon>
        <taxon>Russulales</taxon>
        <taxon>Hericiaceae</taxon>
        <taxon>Dentipellis</taxon>
    </lineage>
</organism>
<evidence type="ECO:0000313" key="2">
    <source>
        <dbReference type="EMBL" id="TFY65545.1"/>
    </source>
</evidence>
<dbReference type="PANTHER" id="PTHR15715:SF37">
    <property type="entry name" value="LD47843P"/>
    <property type="match status" value="1"/>
</dbReference>
<sequence length="164" mass="18369">MSVSFDQFPGPALYLYTLNDTFSPKQISLPPNGHVKIGRDGDLHSAPTKLNGLFDCLSLSRYHARVWGEAGKIFIKDMGSTNGTFVNGERLSDQGVRSEPFQLKSYDVVDFAINLPNRKGIVLYRKVSALVICVFSEEDARAAPRDQQYQEVSSFRARSFTRSQ</sequence>
<evidence type="ECO:0000313" key="3">
    <source>
        <dbReference type="Proteomes" id="UP000298327"/>
    </source>
</evidence>
<dbReference type="SMART" id="SM00240">
    <property type="entry name" value="FHA"/>
    <property type="match status" value="1"/>
</dbReference>
<dbReference type="OrthoDB" id="687730at2759"/>